<evidence type="ECO:0000256" key="2">
    <source>
        <dbReference type="SAM" id="MobiDB-lite"/>
    </source>
</evidence>
<feature type="compositionally biased region" description="Basic and acidic residues" evidence="2">
    <location>
        <begin position="128"/>
        <end position="138"/>
    </location>
</feature>
<feature type="compositionally biased region" description="Polar residues" evidence="2">
    <location>
        <begin position="140"/>
        <end position="156"/>
    </location>
</feature>
<accession>A0A367FZP2</accession>
<dbReference type="Pfam" id="PF05389">
    <property type="entry name" value="MecA"/>
    <property type="match status" value="1"/>
</dbReference>
<dbReference type="PANTHER" id="PTHR39161:SF2">
    <property type="entry name" value="ADAPTER PROTEIN MECA 2"/>
    <property type="match status" value="1"/>
</dbReference>
<dbReference type="PANTHER" id="PTHR39161">
    <property type="entry name" value="ADAPTER PROTEIN MECA"/>
    <property type="match status" value="1"/>
</dbReference>
<dbReference type="Gene3D" id="3.30.70.1950">
    <property type="match status" value="1"/>
</dbReference>
<dbReference type="RefSeq" id="WP_114002148.1">
    <property type="nucleotide sequence ID" value="NZ_PSQG01000011.1"/>
</dbReference>
<comment type="caution">
    <text evidence="3">The sequence shown here is derived from an EMBL/GenBank/DDBJ whole genome shotgun (WGS) entry which is preliminary data.</text>
</comment>
<dbReference type="InterPro" id="IPR038471">
    <property type="entry name" value="MecA_C_sf"/>
</dbReference>
<evidence type="ECO:0000256" key="1">
    <source>
        <dbReference type="ARBA" id="ARBA00005397"/>
    </source>
</evidence>
<dbReference type="AlphaFoldDB" id="A0A367FZP2"/>
<feature type="region of interest" description="Disordered" evidence="2">
    <location>
        <begin position="128"/>
        <end position="156"/>
    </location>
</feature>
<dbReference type="Proteomes" id="UP000253208">
    <property type="component" value="Unassembled WGS sequence"/>
</dbReference>
<proteinExistence type="inferred from homology"/>
<sequence length="255" mass="28645">MKIEKINENQIRCTLTKEDLDSHQIRISELAYGTEKAKRLFRDMMQQAQIQFGFEADNIPLMIEAIPVNAESIILIITKVEDPEELDTRFSKFAPFKGNKPSDTVEIDGADNIIDIFQKLCESKLKDLSQKPEEKRAETSAPQTTETPDASQQPAESSVKLIRLYSFPGLDDVIAASHGMNGFFTGDNTLYREGEDGVYQLVLHQSDCTPEEFNKVCNILSEYGIGRAFTPAGEAYLREHCALIADHALQKLLNI</sequence>
<protein>
    <submittedName>
        <fullName evidence="3">Competence protein</fullName>
    </submittedName>
</protein>
<reference evidence="3 4" key="1">
    <citation type="submission" date="2018-02" db="EMBL/GenBank/DDBJ databases">
        <title>Complete genome sequencing of Faecalibacterium prausnitzii strains isolated from the human gut.</title>
        <authorList>
            <person name="Fitzgerald B.C."/>
            <person name="Shkoporov A.N."/>
            <person name="Ross P.R."/>
            <person name="Hill C."/>
        </authorList>
    </citation>
    <scope>NUCLEOTIDE SEQUENCE [LARGE SCALE GENOMIC DNA]</scope>
    <source>
        <strain evidence="3 4">APC942/31-1</strain>
    </source>
</reference>
<name>A0A367FZP2_9FIRM</name>
<dbReference type="EMBL" id="PSQG01000011">
    <property type="protein sequence ID" value="RCH43820.1"/>
    <property type="molecule type" value="Genomic_DNA"/>
</dbReference>
<organism evidence="3 4">
    <name type="scientific">Blautia obeum</name>
    <dbReference type="NCBI Taxonomy" id="40520"/>
    <lineage>
        <taxon>Bacteria</taxon>
        <taxon>Bacillati</taxon>
        <taxon>Bacillota</taxon>
        <taxon>Clostridia</taxon>
        <taxon>Lachnospirales</taxon>
        <taxon>Lachnospiraceae</taxon>
        <taxon>Blautia</taxon>
    </lineage>
</organism>
<gene>
    <name evidence="3" type="ORF">C4886_08990</name>
</gene>
<dbReference type="InterPro" id="IPR008681">
    <property type="entry name" value="Neg-reg_MecA"/>
</dbReference>
<evidence type="ECO:0000313" key="3">
    <source>
        <dbReference type="EMBL" id="RCH43820.1"/>
    </source>
</evidence>
<comment type="similarity">
    <text evidence="1">Belongs to the MecA family.</text>
</comment>
<evidence type="ECO:0000313" key="4">
    <source>
        <dbReference type="Proteomes" id="UP000253208"/>
    </source>
</evidence>